<evidence type="ECO:0000313" key="2">
    <source>
        <dbReference type="Proteomes" id="UP000253318"/>
    </source>
</evidence>
<keyword evidence="1" id="KW-0808">Transferase</keyword>
<dbReference type="AlphaFoldDB" id="A0A368TA75"/>
<dbReference type="RefSeq" id="WP_114397641.1">
    <property type="nucleotide sequence ID" value="NZ_QEIM01000043.1"/>
</dbReference>
<comment type="caution">
    <text evidence="1">The sequence shown here is derived from an EMBL/GenBank/DDBJ whole genome shotgun (WGS) entry which is preliminary data.</text>
</comment>
<reference evidence="1 2" key="1">
    <citation type="submission" date="2018-04" db="EMBL/GenBank/DDBJ databases">
        <title>Novel actinobacteria from marine sediment.</title>
        <authorList>
            <person name="Ng Z.Y."/>
            <person name="Tan G.Y.A."/>
        </authorList>
    </citation>
    <scope>NUCLEOTIDE SEQUENCE [LARGE SCALE GENOMIC DNA]</scope>
    <source>
        <strain evidence="1 2">TPS81</strain>
    </source>
</reference>
<dbReference type="Gene3D" id="3.40.50.150">
    <property type="entry name" value="Vaccinia Virus protein VP39"/>
    <property type="match status" value="1"/>
</dbReference>
<organism evidence="1 2">
    <name type="scientific">Marinitenerispora sediminis</name>
    <dbReference type="NCBI Taxonomy" id="1931232"/>
    <lineage>
        <taxon>Bacteria</taxon>
        <taxon>Bacillati</taxon>
        <taxon>Actinomycetota</taxon>
        <taxon>Actinomycetes</taxon>
        <taxon>Streptosporangiales</taxon>
        <taxon>Nocardiopsidaceae</taxon>
        <taxon>Marinitenerispora</taxon>
    </lineage>
</organism>
<sequence length="224" mass="24530">MNAPDAVARFTGFADHYDRMRPEPPPELPDVLTQWADVSAPEVVDLGAGTGLSALLWSGRAARVTAVEPSADMRALAERRFAGLPEVARLLRPGGVFAAFDCDWPPCVDAETDTAYAAFEAAYRDVEVRRGVRPPHAAKAGHLGRMRESGLFRHTVEIALHKRDTGDAERLLGLALSQGGVVALLAAGTTEEEIGLTRLREVAARRLPEPRAWWWTYRVRLGVR</sequence>
<dbReference type="OrthoDB" id="9797252at2"/>
<evidence type="ECO:0000313" key="1">
    <source>
        <dbReference type="EMBL" id="RCV61791.1"/>
    </source>
</evidence>
<dbReference type="SUPFAM" id="SSF53335">
    <property type="entry name" value="S-adenosyl-L-methionine-dependent methyltransferases"/>
    <property type="match status" value="1"/>
</dbReference>
<protein>
    <submittedName>
        <fullName evidence="1">Class I SAM-dependent methyltransferase</fullName>
    </submittedName>
</protein>
<dbReference type="CDD" id="cd02440">
    <property type="entry name" value="AdoMet_MTases"/>
    <property type="match status" value="1"/>
</dbReference>
<keyword evidence="2" id="KW-1185">Reference proteome</keyword>
<proteinExistence type="predicted"/>
<dbReference type="InterPro" id="IPR029063">
    <property type="entry name" value="SAM-dependent_MTases_sf"/>
</dbReference>
<gene>
    <name evidence="1" type="ORF">DEF24_03475</name>
</gene>
<dbReference type="GO" id="GO:0032259">
    <property type="term" value="P:methylation"/>
    <property type="evidence" value="ECO:0007669"/>
    <property type="project" value="UniProtKB-KW"/>
</dbReference>
<dbReference type="Proteomes" id="UP000253318">
    <property type="component" value="Unassembled WGS sequence"/>
</dbReference>
<dbReference type="GO" id="GO:0008168">
    <property type="term" value="F:methyltransferase activity"/>
    <property type="evidence" value="ECO:0007669"/>
    <property type="project" value="UniProtKB-KW"/>
</dbReference>
<dbReference type="EMBL" id="QEIN01000015">
    <property type="protein sequence ID" value="RCV61791.1"/>
    <property type="molecule type" value="Genomic_DNA"/>
</dbReference>
<accession>A0A368TA75</accession>
<name>A0A368TA75_9ACTN</name>
<keyword evidence="1" id="KW-0489">Methyltransferase</keyword>